<keyword evidence="4" id="KW-1185">Reference proteome</keyword>
<evidence type="ECO:0008006" key="5">
    <source>
        <dbReference type="Google" id="ProtNLM"/>
    </source>
</evidence>
<dbReference type="InterPro" id="IPR018389">
    <property type="entry name" value="DctP_fam"/>
</dbReference>
<dbReference type="PROSITE" id="PS51257">
    <property type="entry name" value="PROKAR_LIPOPROTEIN"/>
    <property type="match status" value="1"/>
</dbReference>
<dbReference type="Proteomes" id="UP000440004">
    <property type="component" value="Unassembled WGS sequence"/>
</dbReference>
<comment type="caution">
    <text evidence="3">The sequence shown here is derived from an EMBL/GenBank/DDBJ whole genome shotgun (WGS) entry which is preliminary data.</text>
</comment>
<name>A0A6A7K8E0_9FIRM</name>
<accession>A0A6A7K8E0</accession>
<reference evidence="3 4" key="1">
    <citation type="submission" date="2019-10" db="EMBL/GenBank/DDBJ databases">
        <title>Alkalibaculum tamaniensis sp.nov., a new alkaliphilic acetogen, isolated on methoxylated aromatics from a mud volcano.</title>
        <authorList>
            <person name="Khomyakova M.A."/>
            <person name="Merkel A.Y."/>
            <person name="Bonch-Osmolovskaya E.A."/>
            <person name="Slobodkin A.I."/>
        </authorList>
    </citation>
    <scope>NUCLEOTIDE SEQUENCE [LARGE SCALE GENOMIC DNA]</scope>
    <source>
        <strain evidence="3 4">M08DMB</strain>
    </source>
</reference>
<dbReference type="Gene3D" id="3.40.190.170">
    <property type="entry name" value="Bacterial extracellular solute-binding protein, family 7"/>
    <property type="match status" value="1"/>
</dbReference>
<feature type="signal peptide" evidence="2">
    <location>
        <begin position="1"/>
        <end position="19"/>
    </location>
</feature>
<dbReference type="GO" id="GO:0055085">
    <property type="term" value="P:transmembrane transport"/>
    <property type="evidence" value="ECO:0007669"/>
    <property type="project" value="InterPro"/>
</dbReference>
<evidence type="ECO:0000313" key="4">
    <source>
        <dbReference type="Proteomes" id="UP000440004"/>
    </source>
</evidence>
<dbReference type="PANTHER" id="PTHR33376">
    <property type="match status" value="1"/>
</dbReference>
<evidence type="ECO:0000313" key="3">
    <source>
        <dbReference type="EMBL" id="MPW25646.1"/>
    </source>
</evidence>
<dbReference type="InterPro" id="IPR038404">
    <property type="entry name" value="TRAP_DctP_sf"/>
</dbReference>
<feature type="chain" id="PRO_5039013934" description="C4-dicarboxylate ABC transporter substrate-binding protein" evidence="2">
    <location>
        <begin position="20"/>
        <end position="354"/>
    </location>
</feature>
<gene>
    <name evidence="3" type="ORF">GC105_07570</name>
</gene>
<dbReference type="NCBIfam" id="NF037995">
    <property type="entry name" value="TRAP_S1"/>
    <property type="match status" value="1"/>
</dbReference>
<dbReference type="Pfam" id="PF03480">
    <property type="entry name" value="DctP"/>
    <property type="match status" value="1"/>
</dbReference>
<organism evidence="3 4">
    <name type="scientific">Alkalibaculum sporogenes</name>
    <dbReference type="NCBI Taxonomy" id="2655001"/>
    <lineage>
        <taxon>Bacteria</taxon>
        <taxon>Bacillati</taxon>
        <taxon>Bacillota</taxon>
        <taxon>Clostridia</taxon>
        <taxon>Eubacteriales</taxon>
        <taxon>Eubacteriaceae</taxon>
        <taxon>Alkalibaculum</taxon>
    </lineage>
</organism>
<dbReference type="CDD" id="cd13603">
    <property type="entry name" value="PBP2_TRAP_Siap_TeaA_like"/>
    <property type="match status" value="1"/>
</dbReference>
<dbReference type="PANTHER" id="PTHR33376:SF5">
    <property type="entry name" value="EXTRACYTOPLASMIC SOLUTE RECEPTOR PROTEIN"/>
    <property type="match status" value="1"/>
</dbReference>
<proteinExistence type="predicted"/>
<dbReference type="EMBL" id="WHNX01000009">
    <property type="protein sequence ID" value="MPW25646.1"/>
    <property type="molecule type" value="Genomic_DNA"/>
</dbReference>
<dbReference type="AlphaFoldDB" id="A0A6A7K8E0"/>
<protein>
    <recommendedName>
        <fullName evidence="5">C4-dicarboxylate ABC transporter substrate-binding protein</fullName>
    </recommendedName>
</protein>
<sequence>MKRILAISLVCLLTLTLLVGCGTGGGNNSTETSGSEQTWELNLGCIANNPTTSTGYNSIGKAILEFTELADEYTEGKVKITPHWSSVLGNNVQLYEQIMMGELDFHIGQPMSSADKRFAAWNVPFVFESLEEVKIGFNSETGVLFKLTSNWMEENGVKLLAVNTSVFRGVISQDPVYVPADMKKMKIRTYEDSLVNKFWGEIGTASIIAGSEIYSALQTKTVDAMEFHATGTMSFKLYEVAKYFTDLNWQWTNGATLTLPIELWESFPEEVQKALQRAADEMVERQYSYEIADQEQVFADLEEEGMTIIKPTDEQRQEWIELSRGMDDWFKDYVGSEAYDEYMAAVAENKAAMK</sequence>
<evidence type="ECO:0000256" key="2">
    <source>
        <dbReference type="SAM" id="SignalP"/>
    </source>
</evidence>
<evidence type="ECO:0000256" key="1">
    <source>
        <dbReference type="ARBA" id="ARBA00022729"/>
    </source>
</evidence>
<keyword evidence="1 2" id="KW-0732">Signal</keyword>
<dbReference type="RefSeq" id="WP_152803314.1">
    <property type="nucleotide sequence ID" value="NZ_WHNX01000009.1"/>
</dbReference>